<dbReference type="EMBL" id="CP060394">
    <property type="protein sequence ID" value="QNI34132.1"/>
    <property type="molecule type" value="Genomic_DNA"/>
</dbReference>
<accession>A0A7G8BNL2</accession>
<feature type="transmembrane region" description="Helical" evidence="7">
    <location>
        <begin position="93"/>
        <end position="117"/>
    </location>
</feature>
<dbReference type="PANTHER" id="PTHR43663">
    <property type="entry name" value="CHROMATE TRANSPORT PROTEIN-RELATED"/>
    <property type="match status" value="1"/>
</dbReference>
<proteinExistence type="inferred from homology"/>
<dbReference type="RefSeq" id="WP_186746040.1">
    <property type="nucleotide sequence ID" value="NZ_CP060394.1"/>
</dbReference>
<keyword evidence="4 7" id="KW-0812">Transmembrane</keyword>
<dbReference type="PANTHER" id="PTHR43663:SF1">
    <property type="entry name" value="CHROMATE TRANSPORTER"/>
    <property type="match status" value="1"/>
</dbReference>
<gene>
    <name evidence="8" type="ORF">H7849_09640</name>
</gene>
<evidence type="ECO:0000256" key="5">
    <source>
        <dbReference type="ARBA" id="ARBA00022989"/>
    </source>
</evidence>
<dbReference type="InterPro" id="IPR003370">
    <property type="entry name" value="Chromate_transpt"/>
</dbReference>
<evidence type="ECO:0000256" key="1">
    <source>
        <dbReference type="ARBA" id="ARBA00004651"/>
    </source>
</evidence>
<name>A0A7G8BNL2_9BACT</name>
<comment type="subcellular location">
    <subcellularLocation>
        <location evidence="1">Cell membrane</location>
        <topology evidence="1">Multi-pass membrane protein</topology>
    </subcellularLocation>
</comment>
<evidence type="ECO:0000256" key="6">
    <source>
        <dbReference type="ARBA" id="ARBA00023136"/>
    </source>
</evidence>
<comment type="similarity">
    <text evidence="2">Belongs to the chromate ion transporter (CHR) (TC 2.A.51) family.</text>
</comment>
<evidence type="ECO:0000313" key="9">
    <source>
        <dbReference type="Proteomes" id="UP000515312"/>
    </source>
</evidence>
<dbReference type="Proteomes" id="UP000515312">
    <property type="component" value="Chromosome"/>
</dbReference>
<dbReference type="GO" id="GO:0015109">
    <property type="term" value="F:chromate transmembrane transporter activity"/>
    <property type="evidence" value="ECO:0007669"/>
    <property type="project" value="InterPro"/>
</dbReference>
<organism evidence="8 9">
    <name type="scientific">Alloacidobacterium dinghuense</name>
    <dbReference type="NCBI Taxonomy" id="2763107"/>
    <lineage>
        <taxon>Bacteria</taxon>
        <taxon>Pseudomonadati</taxon>
        <taxon>Acidobacteriota</taxon>
        <taxon>Terriglobia</taxon>
        <taxon>Terriglobales</taxon>
        <taxon>Acidobacteriaceae</taxon>
        <taxon>Alloacidobacterium</taxon>
    </lineage>
</organism>
<dbReference type="InterPro" id="IPR052518">
    <property type="entry name" value="CHR_Transporter"/>
</dbReference>
<sequence>MSDAALNPSTETISAVAPVFTRASIGQIFLEFLIIGATSFGGVVPYLRASLVTKRGWIDDKEFVEMLSISQSLPGLNATNMAIQVGNKLGRALGALAAIIGICLPGAVLMYGVGIVYRIHGDHVWITAALKGVAAAAVGLILSTVVSMSKKSLSGKFDFVFIVLTVIAVNRLHLGVPRTLVAVGLLAILFHRPRKQNNAGEAQ</sequence>
<protein>
    <submittedName>
        <fullName evidence="8">Chromate transporter</fullName>
    </submittedName>
</protein>
<dbReference type="KEGG" id="adin:H7849_09640"/>
<evidence type="ECO:0000256" key="3">
    <source>
        <dbReference type="ARBA" id="ARBA00022475"/>
    </source>
</evidence>
<evidence type="ECO:0000313" key="8">
    <source>
        <dbReference type="EMBL" id="QNI34132.1"/>
    </source>
</evidence>
<keyword evidence="6 7" id="KW-0472">Membrane</keyword>
<keyword evidence="3" id="KW-1003">Cell membrane</keyword>
<keyword evidence="5 7" id="KW-1133">Transmembrane helix</keyword>
<evidence type="ECO:0000256" key="7">
    <source>
        <dbReference type="SAM" id="Phobius"/>
    </source>
</evidence>
<reference evidence="8 9" key="1">
    <citation type="submission" date="2020-08" db="EMBL/GenBank/DDBJ databases">
        <title>Edaphobacter telluris sp. nov. and Acidobacterium dinghuensis sp. nov., two acidobacteria isolated from forest soil.</title>
        <authorList>
            <person name="Fu J."/>
            <person name="Qiu L."/>
        </authorList>
    </citation>
    <scope>NUCLEOTIDE SEQUENCE [LARGE SCALE GENOMIC DNA]</scope>
    <source>
        <strain evidence="8">4Y35</strain>
    </source>
</reference>
<dbReference type="AlphaFoldDB" id="A0A7G8BNL2"/>
<keyword evidence="9" id="KW-1185">Reference proteome</keyword>
<feature type="transmembrane region" description="Helical" evidence="7">
    <location>
        <begin position="28"/>
        <end position="47"/>
    </location>
</feature>
<feature type="transmembrane region" description="Helical" evidence="7">
    <location>
        <begin position="123"/>
        <end position="146"/>
    </location>
</feature>
<evidence type="ECO:0000256" key="4">
    <source>
        <dbReference type="ARBA" id="ARBA00022692"/>
    </source>
</evidence>
<dbReference type="Pfam" id="PF02417">
    <property type="entry name" value="Chromate_transp"/>
    <property type="match status" value="1"/>
</dbReference>
<dbReference type="GO" id="GO:0005886">
    <property type="term" value="C:plasma membrane"/>
    <property type="evidence" value="ECO:0007669"/>
    <property type="project" value="UniProtKB-SubCell"/>
</dbReference>
<evidence type="ECO:0000256" key="2">
    <source>
        <dbReference type="ARBA" id="ARBA00005262"/>
    </source>
</evidence>